<evidence type="ECO:0000313" key="3">
    <source>
        <dbReference type="Proteomes" id="UP000578252"/>
    </source>
</evidence>
<accession>A0A7Y0U088</accession>
<evidence type="ECO:0000256" key="1">
    <source>
        <dbReference type="SAM" id="SignalP"/>
    </source>
</evidence>
<dbReference type="Pfam" id="PF03995">
    <property type="entry name" value="Inhibitor_I36"/>
    <property type="match status" value="1"/>
</dbReference>
<protein>
    <submittedName>
        <fullName evidence="2">Peptidase inhibitor family I36 protein</fullName>
    </submittedName>
</protein>
<gene>
    <name evidence="2" type="ORF">HHJ78_02405</name>
</gene>
<name>A0A7Y0U088_9ACTO</name>
<feature type="signal peptide" evidence="1">
    <location>
        <begin position="1"/>
        <end position="28"/>
    </location>
</feature>
<reference evidence="2 3" key="1">
    <citation type="submission" date="2020-04" db="EMBL/GenBank/DDBJ databases">
        <title>Antimicrobial susceptibility and clonality of vaginal-derived multi-drug resistant Mobiluncus isolates in China.</title>
        <authorList>
            <person name="Zhang X."/>
        </authorList>
    </citation>
    <scope>NUCLEOTIDE SEQUENCE [LARGE SCALE GENOMIC DNA]</scope>
    <source>
        <strain evidence="2 3">13</strain>
    </source>
</reference>
<dbReference type="Proteomes" id="UP000578252">
    <property type="component" value="Unassembled WGS sequence"/>
</dbReference>
<dbReference type="AlphaFoldDB" id="A0A7Y0U088"/>
<dbReference type="RefSeq" id="WP_169771541.1">
    <property type="nucleotide sequence ID" value="NZ_JABCUR010000002.1"/>
</dbReference>
<sequence length="179" mass="19809">MKTKLIGFGMTVIAAISFSLLSVPAATAVDETTEDNLTLLNPVEEQSEDTTTTTNPSDETVVPAENGIAIRQYSGCPVGYACIWQNKHYNGRYWFQSNHEQVTPDGMNNKASSAAANGSKCRITRFYDSPSPSGAFFMLDSQQHGRNYQDPNLSNGAGYGKNWTQNWENRISYILFDKC</sequence>
<feature type="chain" id="PRO_5030854885" evidence="1">
    <location>
        <begin position="29"/>
        <end position="179"/>
    </location>
</feature>
<keyword evidence="1" id="KW-0732">Signal</keyword>
<dbReference type="EMBL" id="JABCUR010000002">
    <property type="protein sequence ID" value="NMW64407.1"/>
    <property type="molecule type" value="Genomic_DNA"/>
</dbReference>
<comment type="caution">
    <text evidence="2">The sequence shown here is derived from an EMBL/GenBank/DDBJ whole genome shotgun (WGS) entry which is preliminary data.</text>
</comment>
<proteinExistence type="predicted"/>
<evidence type="ECO:0000313" key="2">
    <source>
        <dbReference type="EMBL" id="NMW64407.1"/>
    </source>
</evidence>
<organism evidence="2 3">
    <name type="scientific">Mobiluncus mulieris</name>
    <dbReference type="NCBI Taxonomy" id="2052"/>
    <lineage>
        <taxon>Bacteria</taxon>
        <taxon>Bacillati</taxon>
        <taxon>Actinomycetota</taxon>
        <taxon>Actinomycetes</taxon>
        <taxon>Actinomycetales</taxon>
        <taxon>Actinomycetaceae</taxon>
        <taxon>Mobiluncus</taxon>
    </lineage>
</organism>